<organism evidence="2 3">
    <name type="scientific">Ficus carica</name>
    <name type="common">Common fig</name>
    <dbReference type="NCBI Taxonomy" id="3494"/>
    <lineage>
        <taxon>Eukaryota</taxon>
        <taxon>Viridiplantae</taxon>
        <taxon>Streptophyta</taxon>
        <taxon>Embryophyta</taxon>
        <taxon>Tracheophyta</taxon>
        <taxon>Spermatophyta</taxon>
        <taxon>Magnoliopsida</taxon>
        <taxon>eudicotyledons</taxon>
        <taxon>Gunneridae</taxon>
        <taxon>Pentapetalae</taxon>
        <taxon>rosids</taxon>
        <taxon>fabids</taxon>
        <taxon>Rosales</taxon>
        <taxon>Moraceae</taxon>
        <taxon>Ficeae</taxon>
        <taxon>Ficus</taxon>
    </lineage>
</organism>
<keyword evidence="3" id="KW-1185">Reference proteome</keyword>
<dbReference type="Gramene" id="FCD_00025060-RA">
    <property type="protein sequence ID" value="FCD_00025060-RA:cds"/>
    <property type="gene ID" value="FCD_00025060"/>
</dbReference>
<name>A0AA88AAK5_FICCA</name>
<comment type="caution">
    <text evidence="2">The sequence shown here is derived from an EMBL/GenBank/DDBJ whole genome shotgun (WGS) entry which is preliminary data.</text>
</comment>
<dbReference type="Proteomes" id="UP001187192">
    <property type="component" value="Unassembled WGS sequence"/>
</dbReference>
<feature type="region of interest" description="Disordered" evidence="1">
    <location>
        <begin position="1"/>
        <end position="62"/>
    </location>
</feature>
<gene>
    <name evidence="2" type="ORF">TIFTF001_017408</name>
</gene>
<feature type="compositionally biased region" description="Low complexity" evidence="1">
    <location>
        <begin position="20"/>
        <end position="33"/>
    </location>
</feature>
<reference evidence="2" key="1">
    <citation type="submission" date="2023-07" db="EMBL/GenBank/DDBJ databases">
        <title>draft genome sequence of fig (Ficus carica).</title>
        <authorList>
            <person name="Takahashi T."/>
            <person name="Nishimura K."/>
        </authorList>
    </citation>
    <scope>NUCLEOTIDE SEQUENCE</scope>
</reference>
<proteinExistence type="predicted"/>
<protein>
    <submittedName>
        <fullName evidence="2">Uncharacterized protein</fullName>
    </submittedName>
</protein>
<dbReference type="EMBL" id="BTGU01000027">
    <property type="protein sequence ID" value="GMN48225.1"/>
    <property type="molecule type" value="Genomic_DNA"/>
</dbReference>
<evidence type="ECO:0000313" key="2">
    <source>
        <dbReference type="EMBL" id="GMN48225.1"/>
    </source>
</evidence>
<evidence type="ECO:0000313" key="3">
    <source>
        <dbReference type="Proteomes" id="UP001187192"/>
    </source>
</evidence>
<accession>A0AA88AAK5</accession>
<sequence>MPNLNTTSLEKKTGELCGGDSLSSQDSRESSQSPTLLRSAINERDSEKKGGEREKRFFGEKK</sequence>
<feature type="compositionally biased region" description="Basic and acidic residues" evidence="1">
    <location>
        <begin position="41"/>
        <end position="62"/>
    </location>
</feature>
<dbReference type="AlphaFoldDB" id="A0AA88AAK5"/>
<evidence type="ECO:0000256" key="1">
    <source>
        <dbReference type="SAM" id="MobiDB-lite"/>
    </source>
</evidence>